<proteinExistence type="predicted"/>
<dbReference type="Proteomes" id="UP001500393">
    <property type="component" value="Unassembled WGS sequence"/>
</dbReference>
<gene>
    <name evidence="2" type="ORF">GCM10009789_35720</name>
</gene>
<keyword evidence="1" id="KW-0812">Transmembrane</keyword>
<sequence length="112" mass="11379">MTGDETATSFGMDISRFRIEMLVATSVLTGALVAISSGWPIATTGQELAAILAQTGAGCPGDRCLPPSHPLILVGPVPWQVDAGGCESHSSAAAAHAGPVCFAFGVLRKEPC</sequence>
<keyword evidence="1" id="KW-0472">Membrane</keyword>
<organism evidence="2 3">
    <name type="scientific">Kribbella sancticallisti</name>
    <dbReference type="NCBI Taxonomy" id="460087"/>
    <lineage>
        <taxon>Bacteria</taxon>
        <taxon>Bacillati</taxon>
        <taxon>Actinomycetota</taxon>
        <taxon>Actinomycetes</taxon>
        <taxon>Propionibacteriales</taxon>
        <taxon>Kribbellaceae</taxon>
        <taxon>Kribbella</taxon>
    </lineage>
</organism>
<feature type="transmembrane region" description="Helical" evidence="1">
    <location>
        <begin position="21"/>
        <end position="42"/>
    </location>
</feature>
<evidence type="ECO:0000313" key="3">
    <source>
        <dbReference type="Proteomes" id="UP001500393"/>
    </source>
</evidence>
<evidence type="ECO:0000313" key="2">
    <source>
        <dbReference type="EMBL" id="GAA1578897.1"/>
    </source>
</evidence>
<protein>
    <submittedName>
        <fullName evidence="2">Uncharacterized protein</fullName>
    </submittedName>
</protein>
<name>A0ABP4PES4_9ACTN</name>
<comment type="caution">
    <text evidence="2">The sequence shown here is derived from an EMBL/GenBank/DDBJ whole genome shotgun (WGS) entry which is preliminary data.</text>
</comment>
<dbReference type="RefSeq" id="WP_344215197.1">
    <property type="nucleotide sequence ID" value="NZ_BAAAOS010000020.1"/>
</dbReference>
<reference evidence="3" key="1">
    <citation type="journal article" date="2019" name="Int. J. Syst. Evol. Microbiol.">
        <title>The Global Catalogue of Microorganisms (GCM) 10K type strain sequencing project: providing services to taxonomists for standard genome sequencing and annotation.</title>
        <authorList>
            <consortium name="The Broad Institute Genomics Platform"/>
            <consortium name="The Broad Institute Genome Sequencing Center for Infectious Disease"/>
            <person name="Wu L."/>
            <person name="Ma J."/>
        </authorList>
    </citation>
    <scope>NUCLEOTIDE SEQUENCE [LARGE SCALE GENOMIC DNA]</scope>
    <source>
        <strain evidence="3">JCM 14969</strain>
    </source>
</reference>
<keyword evidence="1" id="KW-1133">Transmembrane helix</keyword>
<evidence type="ECO:0000256" key="1">
    <source>
        <dbReference type="SAM" id="Phobius"/>
    </source>
</evidence>
<keyword evidence="3" id="KW-1185">Reference proteome</keyword>
<dbReference type="EMBL" id="BAAAOS010000020">
    <property type="protein sequence ID" value="GAA1578897.1"/>
    <property type="molecule type" value="Genomic_DNA"/>
</dbReference>
<accession>A0ABP4PES4</accession>